<evidence type="ECO:0000313" key="3">
    <source>
        <dbReference type="Proteomes" id="UP000263268"/>
    </source>
</evidence>
<comment type="caution">
    <text evidence="2">The sequence shown here is derived from an EMBL/GenBank/DDBJ whole genome shotgun (WGS) entry which is preliminary data.</text>
</comment>
<sequence length="140" mass="15894">MKQLLFFGLIMFQSIAFSQIDMVPGTYQFSFEGSNGTFGETIILHPNGSFNIHSVKKLDGSNPPEINAYGRGTWKLDKKIVYFTATDADFDAKFTLNLNHTQARFHTKSPRDTTNREMATTIQIIKSNISWLVGRKLIKQ</sequence>
<organism evidence="2 3">
    <name type="scientific">Xanthomarina gelatinilytica</name>
    <dbReference type="NCBI Taxonomy" id="1137281"/>
    <lineage>
        <taxon>Bacteria</taxon>
        <taxon>Pseudomonadati</taxon>
        <taxon>Bacteroidota</taxon>
        <taxon>Flavobacteriia</taxon>
        <taxon>Flavobacteriales</taxon>
        <taxon>Flavobacteriaceae</taxon>
        <taxon>Xanthomarina</taxon>
    </lineage>
</organism>
<proteinExistence type="predicted"/>
<gene>
    <name evidence="2" type="ORF">DHV22_06375</name>
</gene>
<evidence type="ECO:0000313" key="2">
    <source>
        <dbReference type="EMBL" id="HCY81241.1"/>
    </source>
</evidence>
<feature type="signal peptide" evidence="1">
    <location>
        <begin position="1"/>
        <end position="18"/>
    </location>
</feature>
<dbReference type="AlphaFoldDB" id="A0A3D6BPS2"/>
<dbReference type="Proteomes" id="UP000263268">
    <property type="component" value="Unassembled WGS sequence"/>
</dbReference>
<accession>A0A3D6BPS2</accession>
<reference evidence="2 3" key="1">
    <citation type="journal article" date="2018" name="Nat. Biotechnol.">
        <title>A standardized bacterial taxonomy based on genome phylogeny substantially revises the tree of life.</title>
        <authorList>
            <person name="Parks D.H."/>
            <person name="Chuvochina M."/>
            <person name="Waite D.W."/>
            <person name="Rinke C."/>
            <person name="Skarshewski A."/>
            <person name="Chaumeil P.A."/>
            <person name="Hugenholtz P."/>
        </authorList>
    </citation>
    <scope>NUCLEOTIDE SEQUENCE [LARGE SCALE GENOMIC DNA]</scope>
    <source>
        <strain evidence="2">UBA10227</strain>
    </source>
</reference>
<name>A0A3D6BPS2_9FLAO</name>
<evidence type="ECO:0008006" key="4">
    <source>
        <dbReference type="Google" id="ProtNLM"/>
    </source>
</evidence>
<keyword evidence="1" id="KW-0732">Signal</keyword>
<dbReference type="EMBL" id="DPRK01000107">
    <property type="protein sequence ID" value="HCY81241.1"/>
    <property type="molecule type" value="Genomic_DNA"/>
</dbReference>
<evidence type="ECO:0000256" key="1">
    <source>
        <dbReference type="SAM" id="SignalP"/>
    </source>
</evidence>
<protein>
    <recommendedName>
        <fullName evidence="4">Lipocalin-like domain-containing protein</fullName>
    </recommendedName>
</protein>
<feature type="chain" id="PRO_5017655731" description="Lipocalin-like domain-containing protein" evidence="1">
    <location>
        <begin position="19"/>
        <end position="140"/>
    </location>
</feature>